<keyword evidence="2" id="KW-1185">Reference proteome</keyword>
<dbReference type="EMBL" id="JAIQCJ010002320">
    <property type="protein sequence ID" value="KAJ8777067.1"/>
    <property type="molecule type" value="Genomic_DNA"/>
</dbReference>
<comment type="caution">
    <text evidence="1">The sequence shown here is derived from an EMBL/GenBank/DDBJ whole genome shotgun (WGS) entry which is preliminary data.</text>
</comment>
<evidence type="ECO:0000313" key="2">
    <source>
        <dbReference type="Proteomes" id="UP001159641"/>
    </source>
</evidence>
<accession>A0AB34GDA4</accession>
<gene>
    <name evidence="1" type="ORF">J1605_001226</name>
</gene>
<name>A0AB34GDA4_ESCRO</name>
<sequence>MPRDLGVRTRIGGGVGTWAVELGELPASLSGSEGTLGAASGLTGRGRSRGTRWALPAVEARESRVADESLGGPGLAGFGTGPFPSRLEPARAAIVRARGAYPFHPTEV</sequence>
<dbReference type="AlphaFoldDB" id="A0AB34GDA4"/>
<proteinExistence type="predicted"/>
<protein>
    <submittedName>
        <fullName evidence="1">Uncharacterized protein</fullName>
    </submittedName>
</protein>
<dbReference type="Proteomes" id="UP001159641">
    <property type="component" value="Unassembled WGS sequence"/>
</dbReference>
<evidence type="ECO:0000313" key="1">
    <source>
        <dbReference type="EMBL" id="KAJ8777067.1"/>
    </source>
</evidence>
<organism evidence="1 2">
    <name type="scientific">Eschrichtius robustus</name>
    <name type="common">California gray whale</name>
    <name type="synonym">Eschrichtius gibbosus</name>
    <dbReference type="NCBI Taxonomy" id="9764"/>
    <lineage>
        <taxon>Eukaryota</taxon>
        <taxon>Metazoa</taxon>
        <taxon>Chordata</taxon>
        <taxon>Craniata</taxon>
        <taxon>Vertebrata</taxon>
        <taxon>Euteleostomi</taxon>
        <taxon>Mammalia</taxon>
        <taxon>Eutheria</taxon>
        <taxon>Laurasiatheria</taxon>
        <taxon>Artiodactyla</taxon>
        <taxon>Whippomorpha</taxon>
        <taxon>Cetacea</taxon>
        <taxon>Mysticeti</taxon>
        <taxon>Eschrichtiidae</taxon>
        <taxon>Eschrichtius</taxon>
    </lineage>
</organism>
<reference evidence="1 2" key="1">
    <citation type="submission" date="2022-11" db="EMBL/GenBank/DDBJ databases">
        <title>Whole genome sequence of Eschrichtius robustus ER-17-0199.</title>
        <authorList>
            <person name="Bruniche-Olsen A."/>
            <person name="Black A.N."/>
            <person name="Fields C.J."/>
            <person name="Walden K."/>
            <person name="Dewoody J.A."/>
        </authorList>
    </citation>
    <scope>NUCLEOTIDE SEQUENCE [LARGE SCALE GENOMIC DNA]</scope>
    <source>
        <strain evidence="1">ER-17-0199</strain>
        <tissue evidence="1">Blubber</tissue>
    </source>
</reference>